<organism evidence="2">
    <name type="scientific">Melampsora larici-populina (strain 98AG31 / pathotype 3-4-7)</name>
    <name type="common">Poplar leaf rust fungus</name>
    <dbReference type="NCBI Taxonomy" id="747676"/>
    <lineage>
        <taxon>Eukaryota</taxon>
        <taxon>Fungi</taxon>
        <taxon>Dikarya</taxon>
        <taxon>Basidiomycota</taxon>
        <taxon>Pucciniomycotina</taxon>
        <taxon>Pucciniomycetes</taxon>
        <taxon>Pucciniales</taxon>
        <taxon>Melampsoraceae</taxon>
        <taxon>Melampsora</taxon>
    </lineage>
</organism>
<sequence length="83" mass="9646">MEEDDNDRVIESEFTTWQVGDCDTLYYLNSPFLLHFLIPHSHSSFLICICISKTLYQLLEKPNQIESHSKIRLSSSSSCLITY</sequence>
<keyword evidence="2" id="KW-1185">Reference proteome</keyword>
<proteinExistence type="predicted"/>
<dbReference type="GeneID" id="18934566"/>
<dbReference type="EMBL" id="GL883310">
    <property type="protein sequence ID" value="EGF97146.1"/>
    <property type="molecule type" value="Genomic_DNA"/>
</dbReference>
<dbReference type="VEuPathDB" id="FungiDB:MELLADRAFT_87581"/>
<evidence type="ECO:0000313" key="1">
    <source>
        <dbReference type="EMBL" id="EGF97146.1"/>
    </source>
</evidence>
<evidence type="ECO:0000313" key="2">
    <source>
        <dbReference type="Proteomes" id="UP000001072"/>
    </source>
</evidence>
<dbReference type="InParanoid" id="F4SDY0"/>
<reference evidence="2" key="1">
    <citation type="journal article" date="2011" name="Proc. Natl. Acad. Sci. U.S.A.">
        <title>Obligate biotrophy features unraveled by the genomic analysis of rust fungi.</title>
        <authorList>
            <person name="Duplessis S."/>
            <person name="Cuomo C.A."/>
            <person name="Lin Y.-C."/>
            <person name="Aerts A."/>
            <person name="Tisserant E."/>
            <person name="Veneault-Fourrey C."/>
            <person name="Joly D.L."/>
            <person name="Hacquard S."/>
            <person name="Amselem J."/>
            <person name="Cantarel B.L."/>
            <person name="Chiu R."/>
            <person name="Coutinho P.M."/>
            <person name="Feau N."/>
            <person name="Field M."/>
            <person name="Frey P."/>
            <person name="Gelhaye E."/>
            <person name="Goldberg J."/>
            <person name="Grabherr M.G."/>
            <person name="Kodira C.D."/>
            <person name="Kohler A."/>
            <person name="Kuees U."/>
            <person name="Lindquist E.A."/>
            <person name="Lucas S.M."/>
            <person name="Mago R."/>
            <person name="Mauceli E."/>
            <person name="Morin E."/>
            <person name="Murat C."/>
            <person name="Pangilinan J.L."/>
            <person name="Park R."/>
            <person name="Pearson M."/>
            <person name="Quesneville H."/>
            <person name="Rouhier N."/>
            <person name="Sakthikumar S."/>
            <person name="Salamov A.A."/>
            <person name="Schmutz J."/>
            <person name="Selles B."/>
            <person name="Shapiro H."/>
            <person name="Tanguay P."/>
            <person name="Tuskan G.A."/>
            <person name="Henrissat B."/>
            <person name="Van de Peer Y."/>
            <person name="Rouze P."/>
            <person name="Ellis J.G."/>
            <person name="Dodds P.N."/>
            <person name="Schein J.E."/>
            <person name="Zhong S."/>
            <person name="Hamelin R.C."/>
            <person name="Grigoriev I.V."/>
            <person name="Szabo L.J."/>
            <person name="Martin F."/>
        </authorList>
    </citation>
    <scope>NUCLEOTIDE SEQUENCE [LARGE SCALE GENOMIC DNA]</scope>
    <source>
        <strain evidence="2">98AG31 / pathotype 3-4-7</strain>
    </source>
</reference>
<dbReference type="HOGENOM" id="CLU_2543051_0_0_1"/>
<dbReference type="KEGG" id="mlr:MELLADRAFT_87581"/>
<dbReference type="RefSeq" id="XP_007419586.1">
    <property type="nucleotide sequence ID" value="XM_007419524.1"/>
</dbReference>
<name>F4SDY0_MELLP</name>
<accession>F4SDY0</accession>
<gene>
    <name evidence="1" type="ORF">MELLADRAFT_87581</name>
</gene>
<dbReference type="Proteomes" id="UP000001072">
    <property type="component" value="Unassembled WGS sequence"/>
</dbReference>
<dbReference type="AlphaFoldDB" id="F4SDY0"/>
<protein>
    <submittedName>
        <fullName evidence="1">Uncharacterized protein</fullName>
    </submittedName>
</protein>